<dbReference type="GO" id="GO:0005869">
    <property type="term" value="C:dynactin complex"/>
    <property type="evidence" value="ECO:0007669"/>
    <property type="project" value="TreeGrafter"/>
</dbReference>
<dbReference type="InterPro" id="IPR047125">
    <property type="entry name" value="DCTN5"/>
</dbReference>
<evidence type="ECO:0000256" key="1">
    <source>
        <dbReference type="ARBA" id="ARBA00004245"/>
    </source>
</evidence>
<dbReference type="InterPro" id="IPR011004">
    <property type="entry name" value="Trimer_LpxA-like_sf"/>
</dbReference>
<dbReference type="Gene3D" id="2.160.10.10">
    <property type="entry name" value="Hexapeptide repeat proteins"/>
    <property type="match status" value="1"/>
</dbReference>
<sequence length="207" mass="23151">MTSVDPWRETTSGNRLSRHTQIYGGQKIVMSGMCVVAESCKLFGNVQMRDERREAISMGLFCVIDKGCLLKPSQIAVDYDKCGKKPESNALYRTLTMGSFVFIGMNCEVHCHRIGRRVIVGSNCQLSRGCELGDVVVVEPNVTIPEMCKVPSYTRVRQHEKFRGAVQFTPLSGSLRNCIENWCREAYLGLPLDLEELLADLQHGSSI</sequence>
<dbReference type="PANTHER" id="PTHR46126:SF1">
    <property type="entry name" value="DYNACTIN SUBUNIT 5"/>
    <property type="match status" value="1"/>
</dbReference>
<evidence type="ECO:0000313" key="6">
    <source>
        <dbReference type="EMBL" id="SCU94640.1"/>
    </source>
</evidence>
<dbReference type="SUPFAM" id="SSF51161">
    <property type="entry name" value="Trimeric LpxA-like enzymes"/>
    <property type="match status" value="1"/>
</dbReference>
<keyword evidence="2" id="KW-0963">Cytoplasm</keyword>
<proteinExistence type="inferred from homology"/>
<comment type="subcellular location">
    <subcellularLocation>
        <location evidence="1">Cytoplasm</location>
        <location evidence="1">Cytoskeleton</location>
    </subcellularLocation>
</comment>
<dbReference type="OrthoDB" id="417208at2759"/>
<keyword evidence="3" id="KW-0206">Cytoskeleton</keyword>
<protein>
    <recommendedName>
        <fullName evidence="5">Dynactin subunit 5</fullName>
    </recommendedName>
</protein>
<dbReference type="PANTHER" id="PTHR46126">
    <property type="entry name" value="DYNACTIN SUBUNIT 5"/>
    <property type="match status" value="1"/>
</dbReference>
<dbReference type="EMBL" id="LT598477">
    <property type="protein sequence ID" value="SCU94640.1"/>
    <property type="molecule type" value="Genomic_DNA"/>
</dbReference>
<evidence type="ECO:0000256" key="3">
    <source>
        <dbReference type="ARBA" id="ARBA00023212"/>
    </source>
</evidence>
<dbReference type="Proteomes" id="UP000191144">
    <property type="component" value="Chromosome F"/>
</dbReference>
<reference evidence="7" key="1">
    <citation type="submission" date="2016-03" db="EMBL/GenBank/DDBJ databases">
        <authorList>
            <person name="Devillers Hugo."/>
        </authorList>
    </citation>
    <scope>NUCLEOTIDE SEQUENCE [LARGE SCALE GENOMIC DNA]</scope>
</reference>
<evidence type="ECO:0000256" key="2">
    <source>
        <dbReference type="ARBA" id="ARBA00022490"/>
    </source>
</evidence>
<name>A0A1G4JUS3_9SACH</name>
<evidence type="ECO:0000256" key="4">
    <source>
        <dbReference type="ARBA" id="ARBA00034706"/>
    </source>
</evidence>
<organism evidence="6 7">
    <name type="scientific">Lachancea meyersii CBS 8951</name>
    <dbReference type="NCBI Taxonomy" id="1266667"/>
    <lineage>
        <taxon>Eukaryota</taxon>
        <taxon>Fungi</taxon>
        <taxon>Dikarya</taxon>
        <taxon>Ascomycota</taxon>
        <taxon>Saccharomycotina</taxon>
        <taxon>Saccharomycetes</taxon>
        <taxon>Saccharomycetales</taxon>
        <taxon>Saccharomycetaceae</taxon>
        <taxon>Lachancea</taxon>
    </lineage>
</organism>
<dbReference type="AlphaFoldDB" id="A0A1G4JUS3"/>
<gene>
    <name evidence="6" type="ORF">LAME_0F08350G</name>
</gene>
<comment type="similarity">
    <text evidence="4">Belongs to the dynactin subunits 5/6 family. Dynactin subunit 5 subfamily.</text>
</comment>
<evidence type="ECO:0000313" key="7">
    <source>
        <dbReference type="Proteomes" id="UP000191144"/>
    </source>
</evidence>
<keyword evidence="7" id="KW-1185">Reference proteome</keyword>
<accession>A0A1G4JUS3</accession>
<evidence type="ECO:0000256" key="5">
    <source>
        <dbReference type="ARBA" id="ARBA00034865"/>
    </source>
</evidence>
<dbReference type="Pfam" id="PF21711">
    <property type="entry name" value="DCTN5"/>
    <property type="match status" value="1"/>
</dbReference>